<sequence length="331" mass="37562">MPKQLASSYEAMATGSPGLLTRAYYRIKPFIPRRLRWALRRSRARSIVRGCHGTWPIDVTSATPPAHWPGWPQGNEFAFVITHDVESRSGVSKARDLAQLEVALGLRSSFNFIPEGPYDDPAELRAWLEARGFEIGVHDLNHDGRLYGSRHGFRQKAGRINRYLKDWGAVGFRSGFMLRQLDWIHDLKVAYDASTFDTDPFEPQPEGSGTIFPFLVEADGDEPGYVELPYTLPQDSTLFLLLGEETVAIWKQKLDWIARQGGLALVNIHPDYMDFSGKRTSSCYPHLLVKELFEHLCSRYRGKFWNPLAKDLACWFRQHAVPLPAADDPAC</sequence>
<dbReference type="SUPFAM" id="SSF88713">
    <property type="entry name" value="Glycoside hydrolase/deacetylase"/>
    <property type="match status" value="1"/>
</dbReference>
<gene>
    <name evidence="1" type="ORF">WKV53_28020</name>
</gene>
<dbReference type="Proteomes" id="UP001371305">
    <property type="component" value="Unassembled WGS sequence"/>
</dbReference>
<organism evidence="1 2">
    <name type="scientific">Luteolibacter soli</name>
    <dbReference type="NCBI Taxonomy" id="3135280"/>
    <lineage>
        <taxon>Bacteria</taxon>
        <taxon>Pseudomonadati</taxon>
        <taxon>Verrucomicrobiota</taxon>
        <taxon>Verrucomicrobiia</taxon>
        <taxon>Verrucomicrobiales</taxon>
        <taxon>Verrucomicrobiaceae</taxon>
        <taxon>Luteolibacter</taxon>
    </lineage>
</organism>
<evidence type="ECO:0000313" key="2">
    <source>
        <dbReference type="Proteomes" id="UP001371305"/>
    </source>
</evidence>
<keyword evidence="2" id="KW-1185">Reference proteome</keyword>
<comment type="caution">
    <text evidence="1">The sequence shown here is derived from an EMBL/GenBank/DDBJ whole genome shotgun (WGS) entry which is preliminary data.</text>
</comment>
<dbReference type="Gene3D" id="3.20.20.370">
    <property type="entry name" value="Glycoside hydrolase/deacetylase"/>
    <property type="match status" value="1"/>
</dbReference>
<proteinExistence type="predicted"/>
<reference evidence="1 2" key="1">
    <citation type="submission" date="2024-04" db="EMBL/GenBank/DDBJ databases">
        <title>Luteolibacter sp. isolated from soil.</title>
        <authorList>
            <person name="An J."/>
        </authorList>
    </citation>
    <scope>NUCLEOTIDE SEQUENCE [LARGE SCALE GENOMIC DNA]</scope>
    <source>
        <strain evidence="1 2">Y139</strain>
    </source>
</reference>
<accession>A0ABU9B604</accession>
<evidence type="ECO:0000313" key="1">
    <source>
        <dbReference type="EMBL" id="MEK7954397.1"/>
    </source>
</evidence>
<dbReference type="InterPro" id="IPR011330">
    <property type="entry name" value="Glyco_hydro/deAcase_b/a-brl"/>
</dbReference>
<protein>
    <recommendedName>
        <fullName evidence="3">NodB homology domain-containing protein</fullName>
    </recommendedName>
</protein>
<evidence type="ECO:0008006" key="3">
    <source>
        <dbReference type="Google" id="ProtNLM"/>
    </source>
</evidence>
<name>A0ABU9B604_9BACT</name>
<dbReference type="RefSeq" id="WP_341408166.1">
    <property type="nucleotide sequence ID" value="NZ_JBBUKT010000019.1"/>
</dbReference>
<dbReference type="EMBL" id="JBBUKT010000019">
    <property type="protein sequence ID" value="MEK7954397.1"/>
    <property type="molecule type" value="Genomic_DNA"/>
</dbReference>